<dbReference type="CDD" id="cd07043">
    <property type="entry name" value="STAS_anti-anti-sigma_factors"/>
    <property type="match status" value="1"/>
</dbReference>
<dbReference type="InterPro" id="IPR036513">
    <property type="entry name" value="STAS_dom_sf"/>
</dbReference>
<accession>X0VNG8</accession>
<dbReference type="InterPro" id="IPR002645">
    <property type="entry name" value="STAS_dom"/>
</dbReference>
<name>X0VNG8_9ZZZZ</name>
<organism evidence="2">
    <name type="scientific">marine sediment metagenome</name>
    <dbReference type="NCBI Taxonomy" id="412755"/>
    <lineage>
        <taxon>unclassified sequences</taxon>
        <taxon>metagenomes</taxon>
        <taxon>ecological metagenomes</taxon>
    </lineage>
</organism>
<dbReference type="GO" id="GO:0043856">
    <property type="term" value="F:anti-sigma factor antagonist activity"/>
    <property type="evidence" value="ECO:0007669"/>
    <property type="project" value="TreeGrafter"/>
</dbReference>
<protein>
    <recommendedName>
        <fullName evidence="1">STAS domain-containing protein</fullName>
    </recommendedName>
</protein>
<reference evidence="2" key="1">
    <citation type="journal article" date="2014" name="Front. Microbiol.">
        <title>High frequency of phylogenetically diverse reductive dehalogenase-homologous genes in deep subseafloor sedimentary metagenomes.</title>
        <authorList>
            <person name="Kawai M."/>
            <person name="Futagami T."/>
            <person name="Toyoda A."/>
            <person name="Takaki Y."/>
            <person name="Nishi S."/>
            <person name="Hori S."/>
            <person name="Arai W."/>
            <person name="Tsubouchi T."/>
            <person name="Morono Y."/>
            <person name="Uchiyama I."/>
            <person name="Ito T."/>
            <person name="Fujiyama A."/>
            <person name="Inagaki F."/>
            <person name="Takami H."/>
        </authorList>
    </citation>
    <scope>NUCLEOTIDE SEQUENCE</scope>
    <source>
        <strain evidence="2">Expedition CK06-06</strain>
    </source>
</reference>
<proteinExistence type="predicted"/>
<dbReference type="SUPFAM" id="SSF52091">
    <property type="entry name" value="SpoIIaa-like"/>
    <property type="match status" value="1"/>
</dbReference>
<dbReference type="Pfam" id="PF01740">
    <property type="entry name" value="STAS"/>
    <property type="match status" value="1"/>
</dbReference>
<dbReference type="AlphaFoldDB" id="X0VNG8"/>
<evidence type="ECO:0000259" key="1">
    <source>
        <dbReference type="PROSITE" id="PS50801"/>
    </source>
</evidence>
<feature type="domain" description="STAS" evidence="1">
    <location>
        <begin position="40"/>
        <end position="141"/>
    </location>
</feature>
<comment type="caution">
    <text evidence="2">The sequence shown here is derived from an EMBL/GenBank/DDBJ whole genome shotgun (WGS) entry which is preliminary data.</text>
</comment>
<gene>
    <name evidence="2" type="ORF">S01H1_34118</name>
</gene>
<sequence length="149" mass="16795">MFNLTQICDDIAVETYESLINLDEEIEMGIQNWSEDTIFVDLHREPKMRDELKTVIDIVHDRGDCNVIIDFSAVDIITSSSLSALLKLRQSLADNGHRLIFCNVQAFTKKAFEVTGLDGIFELADDRDVLFANLQSLEKGASSPEKVRS</sequence>
<dbReference type="EMBL" id="BARS01021217">
    <property type="protein sequence ID" value="GAG13973.1"/>
    <property type="molecule type" value="Genomic_DNA"/>
</dbReference>
<dbReference type="PROSITE" id="PS50801">
    <property type="entry name" value="STAS"/>
    <property type="match status" value="1"/>
</dbReference>
<dbReference type="PANTHER" id="PTHR33495">
    <property type="entry name" value="ANTI-SIGMA FACTOR ANTAGONIST TM_1081-RELATED-RELATED"/>
    <property type="match status" value="1"/>
</dbReference>
<dbReference type="PANTHER" id="PTHR33495:SF2">
    <property type="entry name" value="ANTI-SIGMA FACTOR ANTAGONIST TM_1081-RELATED"/>
    <property type="match status" value="1"/>
</dbReference>
<dbReference type="Gene3D" id="3.30.750.24">
    <property type="entry name" value="STAS domain"/>
    <property type="match status" value="1"/>
</dbReference>
<evidence type="ECO:0000313" key="2">
    <source>
        <dbReference type="EMBL" id="GAG13973.1"/>
    </source>
</evidence>